<keyword evidence="2" id="KW-1185">Reference proteome</keyword>
<evidence type="ECO:0000313" key="1">
    <source>
        <dbReference type="EMBL" id="GBP19913.1"/>
    </source>
</evidence>
<gene>
    <name evidence="1" type="ORF">EVAR_75206_1</name>
</gene>
<accession>A0A4C1U0M7</accession>
<organism evidence="1 2">
    <name type="scientific">Eumeta variegata</name>
    <name type="common">Bagworm moth</name>
    <name type="synonym">Eumeta japonica</name>
    <dbReference type="NCBI Taxonomy" id="151549"/>
    <lineage>
        <taxon>Eukaryota</taxon>
        <taxon>Metazoa</taxon>
        <taxon>Ecdysozoa</taxon>
        <taxon>Arthropoda</taxon>
        <taxon>Hexapoda</taxon>
        <taxon>Insecta</taxon>
        <taxon>Pterygota</taxon>
        <taxon>Neoptera</taxon>
        <taxon>Endopterygota</taxon>
        <taxon>Lepidoptera</taxon>
        <taxon>Glossata</taxon>
        <taxon>Ditrysia</taxon>
        <taxon>Tineoidea</taxon>
        <taxon>Psychidae</taxon>
        <taxon>Oiketicinae</taxon>
        <taxon>Eumeta</taxon>
    </lineage>
</organism>
<dbReference type="Proteomes" id="UP000299102">
    <property type="component" value="Unassembled WGS sequence"/>
</dbReference>
<name>A0A4C1U0M7_EUMVA</name>
<protein>
    <recommendedName>
        <fullName evidence="3">HTH psq-type domain-containing protein</fullName>
    </recommendedName>
</protein>
<proteinExistence type="predicted"/>
<dbReference type="OrthoDB" id="71166at2759"/>
<reference evidence="1 2" key="1">
    <citation type="journal article" date="2019" name="Commun. Biol.">
        <title>The bagworm genome reveals a unique fibroin gene that provides high tensile strength.</title>
        <authorList>
            <person name="Kono N."/>
            <person name="Nakamura H."/>
            <person name="Ohtoshi R."/>
            <person name="Tomita M."/>
            <person name="Numata K."/>
            <person name="Arakawa K."/>
        </authorList>
    </citation>
    <scope>NUCLEOTIDE SEQUENCE [LARGE SCALE GENOMIC DNA]</scope>
</reference>
<sequence length="113" mass="12860">MAPKKRFYASTNGLGHRSSIKGLEISEAAKKFNVPRITLHNKVTGKSPINCPMESSTILSKEEKSILEIWIKEMLDKYINVAKEVATSPVWKAYNAKKEEQKRKQIRRKAIAC</sequence>
<dbReference type="EMBL" id="BGZK01000112">
    <property type="protein sequence ID" value="GBP19913.1"/>
    <property type="molecule type" value="Genomic_DNA"/>
</dbReference>
<comment type="caution">
    <text evidence="1">The sequence shown here is derived from an EMBL/GenBank/DDBJ whole genome shotgun (WGS) entry which is preliminary data.</text>
</comment>
<evidence type="ECO:0008006" key="3">
    <source>
        <dbReference type="Google" id="ProtNLM"/>
    </source>
</evidence>
<dbReference type="AlphaFoldDB" id="A0A4C1U0M7"/>
<evidence type="ECO:0000313" key="2">
    <source>
        <dbReference type="Proteomes" id="UP000299102"/>
    </source>
</evidence>